<reference evidence="2 3" key="1">
    <citation type="submission" date="2018-12" db="EMBL/GenBank/DDBJ databases">
        <authorList>
            <consortium name="Pathogen Informatics"/>
        </authorList>
    </citation>
    <scope>NUCLEOTIDE SEQUENCE [LARGE SCALE GENOMIC DNA]</scope>
    <source>
        <strain evidence="2 3">NCTC13079</strain>
    </source>
</reference>
<name>A0A3S5F7X6_9FIRM</name>
<dbReference type="InterPro" id="IPR017154">
    <property type="entry name" value="PC4-like"/>
</dbReference>
<feature type="domain" description="Transcriptional coactivator p15 (PC4) C-terminal" evidence="1">
    <location>
        <begin position="21"/>
        <end position="65"/>
    </location>
</feature>
<dbReference type="InterPro" id="IPR003173">
    <property type="entry name" value="PC4_C"/>
</dbReference>
<dbReference type="RefSeq" id="WP_126465748.1">
    <property type="nucleotide sequence ID" value="NZ_JAUSWF010000008.1"/>
</dbReference>
<dbReference type="AlphaFoldDB" id="A0A3S5F7X6"/>
<dbReference type="GO" id="GO:0006355">
    <property type="term" value="P:regulation of DNA-templated transcription"/>
    <property type="evidence" value="ECO:0007669"/>
    <property type="project" value="InterPro"/>
</dbReference>
<dbReference type="OrthoDB" id="7067273at2"/>
<dbReference type="GO" id="GO:0003677">
    <property type="term" value="F:DNA binding"/>
    <property type="evidence" value="ECO:0007669"/>
    <property type="project" value="InterPro"/>
</dbReference>
<dbReference type="Gene3D" id="2.30.31.70">
    <property type="match status" value="1"/>
</dbReference>
<evidence type="ECO:0000313" key="2">
    <source>
        <dbReference type="EMBL" id="VEJ36000.1"/>
    </source>
</evidence>
<organism evidence="2 3">
    <name type="scientific">Aedoeadaptatus ivorii</name>
    <dbReference type="NCBI Taxonomy" id="54006"/>
    <lineage>
        <taxon>Bacteria</taxon>
        <taxon>Bacillati</taxon>
        <taxon>Bacillota</taxon>
        <taxon>Tissierellia</taxon>
        <taxon>Tissierellales</taxon>
        <taxon>Peptoniphilaceae</taxon>
        <taxon>Aedoeadaptatus</taxon>
    </lineage>
</organism>
<accession>A0A3S5F7X6</accession>
<proteinExistence type="predicted"/>
<dbReference type="PIRSF" id="PIRSF037246">
    <property type="entry name" value="UCP037246"/>
    <property type="match status" value="1"/>
</dbReference>
<dbReference type="Pfam" id="PF02229">
    <property type="entry name" value="PC4"/>
    <property type="match status" value="1"/>
</dbReference>
<dbReference type="EMBL" id="LR134523">
    <property type="protein sequence ID" value="VEJ36000.1"/>
    <property type="molecule type" value="Genomic_DNA"/>
</dbReference>
<gene>
    <name evidence="2" type="ORF">NCTC13079_01191</name>
</gene>
<evidence type="ECO:0000259" key="1">
    <source>
        <dbReference type="Pfam" id="PF02229"/>
    </source>
</evidence>
<keyword evidence="3" id="KW-1185">Reference proteome</keyword>
<dbReference type="KEGG" id="piv:NCTC13079_01191"/>
<dbReference type="Proteomes" id="UP000269544">
    <property type="component" value="Chromosome"/>
</dbReference>
<sequence length="68" mass="7884">MADFRFEIVEHIGVLGESGIWKKELNRVSYNGGAPKFDIRSWNEDHTKMTKGITMTPEEFEALRELVK</sequence>
<evidence type="ECO:0000313" key="3">
    <source>
        <dbReference type="Proteomes" id="UP000269544"/>
    </source>
</evidence>
<protein>
    <submittedName>
        <fullName evidence="2">Uncharacterized protein conserved in bacteria</fullName>
    </submittedName>
</protein>